<keyword evidence="6" id="KW-0472">Membrane</keyword>
<keyword evidence="6" id="KW-1133">Transmembrane helix</keyword>
<gene>
    <name evidence="8" type="ORF">HYG85_18085</name>
</gene>
<dbReference type="Pfam" id="PF06580">
    <property type="entry name" value="His_kinase"/>
    <property type="match status" value="1"/>
</dbReference>
<name>A0A8J8MDA2_9FIRM</name>
<evidence type="ECO:0000313" key="8">
    <source>
        <dbReference type="EMBL" id="QUH30724.1"/>
    </source>
</evidence>
<evidence type="ECO:0000313" key="9">
    <source>
        <dbReference type="Proteomes" id="UP000677305"/>
    </source>
</evidence>
<keyword evidence="5" id="KW-0175">Coiled coil</keyword>
<accession>A0A8J8MDA2</accession>
<evidence type="ECO:0000259" key="7">
    <source>
        <dbReference type="PROSITE" id="PS50885"/>
    </source>
</evidence>
<keyword evidence="2" id="KW-0597">Phosphoprotein</keyword>
<organism evidence="8 9">
    <name type="scientific">Vallitalea guaymasensis</name>
    <dbReference type="NCBI Taxonomy" id="1185412"/>
    <lineage>
        <taxon>Bacteria</taxon>
        <taxon>Bacillati</taxon>
        <taxon>Bacillota</taxon>
        <taxon>Clostridia</taxon>
        <taxon>Lachnospirales</taxon>
        <taxon>Vallitaleaceae</taxon>
        <taxon>Vallitalea</taxon>
    </lineage>
</organism>
<dbReference type="InterPro" id="IPR003594">
    <property type="entry name" value="HATPase_dom"/>
</dbReference>
<feature type="domain" description="HAMP" evidence="7">
    <location>
        <begin position="342"/>
        <end position="395"/>
    </location>
</feature>
<proteinExistence type="predicted"/>
<evidence type="ECO:0000256" key="1">
    <source>
        <dbReference type="ARBA" id="ARBA00004370"/>
    </source>
</evidence>
<evidence type="ECO:0000256" key="5">
    <source>
        <dbReference type="SAM" id="Coils"/>
    </source>
</evidence>
<dbReference type="GO" id="GO:0000155">
    <property type="term" value="F:phosphorelay sensor kinase activity"/>
    <property type="evidence" value="ECO:0007669"/>
    <property type="project" value="InterPro"/>
</dbReference>
<dbReference type="InterPro" id="IPR036890">
    <property type="entry name" value="HATPase_C_sf"/>
</dbReference>
<dbReference type="Pfam" id="PF02518">
    <property type="entry name" value="HATPase_c"/>
    <property type="match status" value="1"/>
</dbReference>
<keyword evidence="6" id="KW-0812">Transmembrane</keyword>
<dbReference type="Gene3D" id="3.30.565.10">
    <property type="entry name" value="Histidine kinase-like ATPase, C-terminal domain"/>
    <property type="match status" value="1"/>
</dbReference>
<keyword evidence="9" id="KW-1185">Reference proteome</keyword>
<reference evidence="8 9" key="1">
    <citation type="submission" date="2020-07" db="EMBL/GenBank/DDBJ databases">
        <title>Vallitalea guaymasensis genome.</title>
        <authorList>
            <person name="Postec A."/>
        </authorList>
    </citation>
    <scope>NUCLEOTIDE SEQUENCE [LARGE SCALE GENOMIC DNA]</scope>
    <source>
        <strain evidence="8 9">Ra1766G1</strain>
    </source>
</reference>
<dbReference type="PANTHER" id="PTHR34220:SF7">
    <property type="entry name" value="SENSOR HISTIDINE KINASE YPDA"/>
    <property type="match status" value="1"/>
</dbReference>
<dbReference type="Proteomes" id="UP000677305">
    <property type="component" value="Chromosome"/>
</dbReference>
<protein>
    <submittedName>
        <fullName evidence="8">Sensor histidine kinase</fullName>
    </submittedName>
</protein>
<keyword evidence="4 8" id="KW-0418">Kinase</keyword>
<evidence type="ECO:0000256" key="3">
    <source>
        <dbReference type="ARBA" id="ARBA00022679"/>
    </source>
</evidence>
<dbReference type="EMBL" id="CP058561">
    <property type="protein sequence ID" value="QUH30724.1"/>
    <property type="molecule type" value="Genomic_DNA"/>
</dbReference>
<feature type="transmembrane region" description="Helical" evidence="6">
    <location>
        <begin position="321"/>
        <end position="341"/>
    </location>
</feature>
<dbReference type="Gene3D" id="3.30.450.20">
    <property type="entry name" value="PAS domain"/>
    <property type="match status" value="1"/>
</dbReference>
<dbReference type="PANTHER" id="PTHR34220">
    <property type="entry name" value="SENSOR HISTIDINE KINASE YPDA"/>
    <property type="match status" value="1"/>
</dbReference>
<comment type="subcellular location">
    <subcellularLocation>
        <location evidence="1">Membrane</location>
    </subcellularLocation>
</comment>
<dbReference type="SUPFAM" id="SSF55874">
    <property type="entry name" value="ATPase domain of HSP90 chaperone/DNA topoisomerase II/histidine kinase"/>
    <property type="match status" value="1"/>
</dbReference>
<dbReference type="AlphaFoldDB" id="A0A8J8MDA2"/>
<evidence type="ECO:0000256" key="6">
    <source>
        <dbReference type="SAM" id="Phobius"/>
    </source>
</evidence>
<dbReference type="PROSITE" id="PS50885">
    <property type="entry name" value="HAMP"/>
    <property type="match status" value="1"/>
</dbReference>
<feature type="coiled-coil region" evidence="5">
    <location>
        <begin position="383"/>
        <end position="417"/>
    </location>
</feature>
<dbReference type="Gene3D" id="6.10.340.10">
    <property type="match status" value="1"/>
</dbReference>
<dbReference type="InterPro" id="IPR003660">
    <property type="entry name" value="HAMP_dom"/>
</dbReference>
<evidence type="ECO:0000256" key="2">
    <source>
        <dbReference type="ARBA" id="ARBA00022553"/>
    </source>
</evidence>
<evidence type="ECO:0000256" key="4">
    <source>
        <dbReference type="ARBA" id="ARBA00022777"/>
    </source>
</evidence>
<feature type="transmembrane region" description="Helical" evidence="6">
    <location>
        <begin position="21"/>
        <end position="43"/>
    </location>
</feature>
<dbReference type="KEGG" id="vgu:HYG85_18085"/>
<keyword evidence="3" id="KW-0808">Transferase</keyword>
<sequence>MIKKLLSFKKFLSKRISTIKNQLIITFLLIIIIPTAIISSIIYTKSTESLTNKTENILEMNFNLLENNIQKEINLIDKVVTQIYLDDKMLDLLSYSPSKHYYYLYSRYKVIKDPITQSSAFENVLNTYTSTLNYFNKSKTKLYVYQFGDYKFHTNIFNLEEVQITSWYPSISPDSSPRIMYFPRSKNNNLPQGVNYVRKLFGLKNYDLSFSSLITIQLPMNEISRMLINLKPTNGSTIFVLNENNWIIASTENKFINANFKSFFSSYMPINDSNKFNTQIIDYNDTKTLLSTKTINDINWKIVGITPLNELNKDLYKTQKFIKLVILIILIISLSFALLLANRISNPIKKLVESMGTLDTDNLYVKIDDYHFNDEFSYLIDHYNAANKKIRNSIVKIKEIENEKKEAEFKALQAQINPHFLYNTLDAVNWLSLKYDAEDISIMVTSLSDFFRYSLSKGKTIIPLKNELIQTESYLTIQKIRFPDIIDYSIYCDEEIKECSIVKLTLQPLVENSIIHGIEPTDEPGFIEIVCLKENNNIIITVSDNGIGADIDMLNNIINDTSSSCSSYGLRNVNQRIKSYFGDTYGIIFSENETTGITATITLPFMIYEEDNNVKDDNC</sequence>
<dbReference type="InterPro" id="IPR010559">
    <property type="entry name" value="Sig_transdc_His_kin_internal"/>
</dbReference>
<dbReference type="InterPro" id="IPR050640">
    <property type="entry name" value="Bact_2-comp_sensor_kinase"/>
</dbReference>
<dbReference type="GO" id="GO:0016020">
    <property type="term" value="C:membrane"/>
    <property type="evidence" value="ECO:0007669"/>
    <property type="project" value="UniProtKB-SubCell"/>
</dbReference>
<dbReference type="RefSeq" id="WP_212690858.1">
    <property type="nucleotide sequence ID" value="NZ_CP058561.1"/>
</dbReference>